<dbReference type="Pfam" id="PF13683">
    <property type="entry name" value="rve_3"/>
    <property type="match status" value="1"/>
</dbReference>
<dbReference type="InterPro" id="IPR001584">
    <property type="entry name" value="Integrase_cat-core"/>
</dbReference>
<dbReference type="Gene3D" id="3.30.420.10">
    <property type="entry name" value="Ribonuclease H-like superfamily/Ribonuclease H"/>
    <property type="match status" value="1"/>
</dbReference>
<sequence>MQRRDAALRAMRDHPISQRRVCVLIGVDPKTVRRERPPDNPEIRLEMNKIAEKRRRFGYRRIGVLLERVGLIMNEKKLYRIYRGEGLSVRRRRGRKRARGSRTPMPMPLRPNQRWSLDFLSDTFGACRKFRILAVNDDCCRENLCLVPDTSISGARVARELHALVRIYGKPACIVSDNGTEFTSKAILKLANDNKVEWHYIDPGKPQQNGYIESFNGSLRDECLNGEIFDSLADARRTLAIWRYDYNNVRPHSSLGNKTPAEARRALELLDGTAPGALATSETDEYQTQGLSL</sequence>
<evidence type="ECO:0000313" key="2">
    <source>
        <dbReference type="EMBL" id="SFA86603.1"/>
    </source>
</evidence>
<feature type="domain" description="Integrase catalytic" evidence="1">
    <location>
        <begin position="107"/>
        <end position="268"/>
    </location>
</feature>
<dbReference type="Proteomes" id="UP000198796">
    <property type="component" value="Unassembled WGS sequence"/>
</dbReference>
<dbReference type="PANTHER" id="PTHR47515:SF1">
    <property type="entry name" value="BLR2054 PROTEIN"/>
    <property type="match status" value="1"/>
</dbReference>
<dbReference type="PANTHER" id="PTHR47515">
    <property type="entry name" value="LOW CALCIUM RESPONSE LOCUS PROTEIN T"/>
    <property type="match status" value="1"/>
</dbReference>
<dbReference type="AlphaFoldDB" id="A0A1I0WF60"/>
<dbReference type="GO" id="GO:0003676">
    <property type="term" value="F:nucleic acid binding"/>
    <property type="evidence" value="ECO:0007669"/>
    <property type="project" value="InterPro"/>
</dbReference>
<gene>
    <name evidence="2" type="ORF">SAMN05421688_1297</name>
</gene>
<dbReference type="PROSITE" id="PS50994">
    <property type="entry name" value="INTEGRASE"/>
    <property type="match status" value="1"/>
</dbReference>
<protein>
    <submittedName>
        <fullName evidence="2">Putative transposase</fullName>
    </submittedName>
</protein>
<dbReference type="InterPro" id="IPR012337">
    <property type="entry name" value="RNaseH-like_sf"/>
</dbReference>
<name>A0A1I0WF60_9RHOB</name>
<dbReference type="InterPro" id="IPR036397">
    <property type="entry name" value="RNaseH_sf"/>
</dbReference>
<evidence type="ECO:0000259" key="1">
    <source>
        <dbReference type="PROSITE" id="PS50994"/>
    </source>
</evidence>
<dbReference type="SUPFAM" id="SSF53098">
    <property type="entry name" value="Ribonuclease H-like"/>
    <property type="match status" value="1"/>
</dbReference>
<dbReference type="GO" id="GO:0015074">
    <property type="term" value="P:DNA integration"/>
    <property type="evidence" value="ECO:0007669"/>
    <property type="project" value="InterPro"/>
</dbReference>
<keyword evidence="3" id="KW-1185">Reference proteome</keyword>
<reference evidence="2 3" key="1">
    <citation type="submission" date="2016-10" db="EMBL/GenBank/DDBJ databases">
        <authorList>
            <person name="de Groot N.N."/>
        </authorList>
    </citation>
    <scope>NUCLEOTIDE SEQUENCE [LARGE SCALE GENOMIC DNA]</scope>
    <source>
        <strain evidence="2 3">DSM 29316</strain>
    </source>
</reference>
<proteinExistence type="predicted"/>
<dbReference type="STRING" id="871651.SAMN05421688_1297"/>
<accession>A0A1I0WF60</accession>
<evidence type="ECO:0000313" key="3">
    <source>
        <dbReference type="Proteomes" id="UP000198796"/>
    </source>
</evidence>
<dbReference type="NCBIfam" id="NF033516">
    <property type="entry name" value="transpos_IS3"/>
    <property type="match status" value="1"/>
</dbReference>
<dbReference type="EMBL" id="FOJU01000002">
    <property type="protein sequence ID" value="SFA86603.1"/>
    <property type="molecule type" value="Genomic_DNA"/>
</dbReference>
<organism evidence="2 3">
    <name type="scientific">Poseidonocella pacifica</name>
    <dbReference type="NCBI Taxonomy" id="871651"/>
    <lineage>
        <taxon>Bacteria</taxon>
        <taxon>Pseudomonadati</taxon>
        <taxon>Pseudomonadota</taxon>
        <taxon>Alphaproteobacteria</taxon>
        <taxon>Rhodobacterales</taxon>
        <taxon>Roseobacteraceae</taxon>
        <taxon>Poseidonocella</taxon>
    </lineage>
</organism>
<dbReference type="InterPro" id="IPR048020">
    <property type="entry name" value="Transpos_IS3"/>
</dbReference>